<dbReference type="NCBIfam" id="NF001591">
    <property type="entry name" value="PRK00393.1"/>
    <property type="match status" value="1"/>
</dbReference>
<evidence type="ECO:0000256" key="2">
    <source>
        <dbReference type="ARBA" id="ARBA00004853"/>
    </source>
</evidence>
<evidence type="ECO:0000256" key="11">
    <source>
        <dbReference type="SAM" id="MobiDB-lite"/>
    </source>
</evidence>
<evidence type="ECO:0000256" key="8">
    <source>
        <dbReference type="ARBA" id="ARBA00022833"/>
    </source>
</evidence>
<dbReference type="EC" id="3.5.4.25" evidence="3"/>
<dbReference type="InterPro" id="IPR032677">
    <property type="entry name" value="GTP_cyclohydro_II"/>
</dbReference>
<feature type="domain" description="GTP cyclohydrolase II" evidence="12">
    <location>
        <begin position="38"/>
        <end position="168"/>
    </location>
</feature>
<feature type="region of interest" description="Disordered" evidence="11">
    <location>
        <begin position="228"/>
        <end position="247"/>
    </location>
</feature>
<dbReference type="EMBL" id="JBEYBR010000101">
    <property type="protein sequence ID" value="MEU2125819.1"/>
    <property type="molecule type" value="Genomic_DNA"/>
</dbReference>
<evidence type="ECO:0000256" key="9">
    <source>
        <dbReference type="ARBA" id="ARBA00023134"/>
    </source>
</evidence>
<accession>A0ABV2XIY7</accession>
<keyword evidence="7" id="KW-0378">Hydrolase</keyword>
<evidence type="ECO:0000256" key="7">
    <source>
        <dbReference type="ARBA" id="ARBA00022801"/>
    </source>
</evidence>
<dbReference type="InterPro" id="IPR000926">
    <property type="entry name" value="RibA"/>
</dbReference>
<reference evidence="13 14" key="1">
    <citation type="submission" date="2024-06" db="EMBL/GenBank/DDBJ databases">
        <title>The Natural Products Discovery Center: Release of the First 8490 Sequenced Strains for Exploring Actinobacteria Biosynthetic Diversity.</title>
        <authorList>
            <person name="Kalkreuter E."/>
            <person name="Kautsar S.A."/>
            <person name="Yang D."/>
            <person name="Bader C.D."/>
            <person name="Teijaro C.N."/>
            <person name="Fluegel L."/>
            <person name="Davis C.M."/>
            <person name="Simpson J.R."/>
            <person name="Lauterbach L."/>
            <person name="Steele A.D."/>
            <person name="Gui C."/>
            <person name="Meng S."/>
            <person name="Li G."/>
            <person name="Viehrig K."/>
            <person name="Ye F."/>
            <person name="Su P."/>
            <person name="Kiefer A.F."/>
            <person name="Nichols A."/>
            <person name="Cepeda A.J."/>
            <person name="Yan W."/>
            <person name="Fan B."/>
            <person name="Jiang Y."/>
            <person name="Adhikari A."/>
            <person name="Zheng C.-J."/>
            <person name="Schuster L."/>
            <person name="Cowan T.M."/>
            <person name="Smanski M.J."/>
            <person name="Chevrette M.G."/>
            <person name="De Carvalho L.P.S."/>
            <person name="Shen B."/>
        </authorList>
    </citation>
    <scope>NUCLEOTIDE SEQUENCE [LARGE SCALE GENOMIC DNA]</scope>
    <source>
        <strain evidence="13 14">NPDC019434</strain>
    </source>
</reference>
<evidence type="ECO:0000256" key="1">
    <source>
        <dbReference type="ARBA" id="ARBA00001947"/>
    </source>
</evidence>
<dbReference type="CDD" id="cd00641">
    <property type="entry name" value="GTP_cyclohydro2"/>
    <property type="match status" value="1"/>
</dbReference>
<keyword evidence="8" id="KW-0862">Zinc</keyword>
<dbReference type="InterPro" id="IPR036144">
    <property type="entry name" value="RibA-like_sf"/>
</dbReference>
<keyword evidence="14" id="KW-1185">Reference proteome</keyword>
<dbReference type="RefSeq" id="WP_084488792.1">
    <property type="nucleotide sequence ID" value="NZ_JBEYBM010000005.1"/>
</dbReference>
<comment type="cofactor">
    <cofactor evidence="1">
        <name>Zn(2+)</name>
        <dbReference type="ChEBI" id="CHEBI:29105"/>
    </cofactor>
</comment>
<evidence type="ECO:0000259" key="12">
    <source>
        <dbReference type="Pfam" id="PF00925"/>
    </source>
</evidence>
<name>A0ABV2XIY7_9NOCA</name>
<evidence type="ECO:0000256" key="10">
    <source>
        <dbReference type="ARBA" id="ARBA00049295"/>
    </source>
</evidence>
<organism evidence="13 14">
    <name type="scientific">Nocardia niwae</name>
    <dbReference type="NCBI Taxonomy" id="626084"/>
    <lineage>
        <taxon>Bacteria</taxon>
        <taxon>Bacillati</taxon>
        <taxon>Actinomycetota</taxon>
        <taxon>Actinomycetes</taxon>
        <taxon>Mycobacteriales</taxon>
        <taxon>Nocardiaceae</taxon>
        <taxon>Nocardia</taxon>
    </lineage>
</organism>
<evidence type="ECO:0000256" key="3">
    <source>
        <dbReference type="ARBA" id="ARBA00012762"/>
    </source>
</evidence>
<dbReference type="Gene3D" id="3.40.50.10990">
    <property type="entry name" value="GTP cyclohydrolase II"/>
    <property type="match status" value="1"/>
</dbReference>
<protein>
    <recommendedName>
        <fullName evidence="3">GTP cyclohydrolase II</fullName>
        <ecNumber evidence="3">3.5.4.25</ecNumber>
    </recommendedName>
</protein>
<keyword evidence="9" id="KW-0342">GTP-binding</keyword>
<keyword evidence="6" id="KW-0547">Nucleotide-binding</keyword>
<comment type="catalytic activity">
    <reaction evidence="10">
        <text>GTP + 4 H2O = 2,5-diamino-6-hydroxy-4-(5-phosphoribosylamino)-pyrimidine + formate + 2 phosphate + 3 H(+)</text>
        <dbReference type="Rhea" id="RHEA:23704"/>
        <dbReference type="ChEBI" id="CHEBI:15377"/>
        <dbReference type="ChEBI" id="CHEBI:15378"/>
        <dbReference type="ChEBI" id="CHEBI:15740"/>
        <dbReference type="ChEBI" id="CHEBI:37565"/>
        <dbReference type="ChEBI" id="CHEBI:43474"/>
        <dbReference type="ChEBI" id="CHEBI:58614"/>
        <dbReference type="EC" id="3.5.4.25"/>
    </reaction>
</comment>
<keyword evidence="5" id="KW-0479">Metal-binding</keyword>
<comment type="pathway">
    <text evidence="2">Cofactor biosynthesis; riboflavin biosynthesis; 5-amino-6-(D-ribitylamino)uracil from GTP: step 1/4.</text>
</comment>
<evidence type="ECO:0000256" key="5">
    <source>
        <dbReference type="ARBA" id="ARBA00022723"/>
    </source>
</evidence>
<evidence type="ECO:0000256" key="6">
    <source>
        <dbReference type="ARBA" id="ARBA00022741"/>
    </source>
</evidence>
<sequence length="247" mass="26638">MTNVVDPADTEHRFRRNGQDLRVRVVGLDEGGERGHLLLFGAVADGCLVRVHSRCLYGEALRSQDCDCGPELDKALDLIQAAGSGVLVYLEQEGRGAGLIAKALGYRESERSGADTFTSYETLGYPADARTYLATARALADLGLRSVQLLTNNPAKVEALRQEGLQVTAVPLRTRALSERARDYLEAKRTRRKHWIPTDAAPWALDQADAASPMTDEPSAVDPVVITPGENIRPRPGPGAAPDLIGA</sequence>
<evidence type="ECO:0000256" key="4">
    <source>
        <dbReference type="ARBA" id="ARBA00022619"/>
    </source>
</evidence>
<keyword evidence="4" id="KW-0686">Riboflavin biosynthesis</keyword>
<dbReference type="Proteomes" id="UP001550535">
    <property type="component" value="Unassembled WGS sequence"/>
</dbReference>
<comment type="caution">
    <text evidence="13">The sequence shown here is derived from an EMBL/GenBank/DDBJ whole genome shotgun (WGS) entry which is preliminary data.</text>
</comment>
<evidence type="ECO:0000313" key="13">
    <source>
        <dbReference type="EMBL" id="MEU2125819.1"/>
    </source>
</evidence>
<dbReference type="SUPFAM" id="SSF142695">
    <property type="entry name" value="RibA-like"/>
    <property type="match status" value="1"/>
</dbReference>
<dbReference type="Pfam" id="PF00925">
    <property type="entry name" value="GTP_cyclohydro2"/>
    <property type="match status" value="1"/>
</dbReference>
<gene>
    <name evidence="13" type="ORF">ABZ507_28780</name>
</gene>
<proteinExistence type="predicted"/>
<dbReference type="PANTHER" id="PTHR21327:SF18">
    <property type="entry name" value="3,4-DIHYDROXY-2-BUTANONE 4-PHOSPHATE SYNTHASE"/>
    <property type="match status" value="1"/>
</dbReference>
<evidence type="ECO:0000313" key="14">
    <source>
        <dbReference type="Proteomes" id="UP001550535"/>
    </source>
</evidence>
<dbReference type="PANTHER" id="PTHR21327">
    <property type="entry name" value="GTP CYCLOHYDROLASE II-RELATED"/>
    <property type="match status" value="1"/>
</dbReference>